<dbReference type="PROSITE" id="PS51417">
    <property type="entry name" value="ARF"/>
    <property type="match status" value="1"/>
</dbReference>
<comment type="subcellular location">
    <subcellularLocation>
        <location evidence="1">Golgi apparatus</location>
    </subcellularLocation>
</comment>
<keyword evidence="14" id="KW-1185">Reference proteome</keyword>
<dbReference type="Pfam" id="PF00025">
    <property type="entry name" value="Arf"/>
    <property type="match status" value="2"/>
</dbReference>
<dbReference type="GO" id="GO:0016192">
    <property type="term" value="P:vesicle-mediated transport"/>
    <property type="evidence" value="ECO:0007669"/>
    <property type="project" value="UniProtKB-KW"/>
</dbReference>
<keyword evidence="4" id="KW-0519">Myristate</keyword>
<evidence type="ECO:0000256" key="5">
    <source>
        <dbReference type="ARBA" id="ARBA00022741"/>
    </source>
</evidence>
<evidence type="ECO:0000256" key="6">
    <source>
        <dbReference type="ARBA" id="ARBA00022892"/>
    </source>
</evidence>
<feature type="binding site" evidence="11">
    <location>
        <begin position="56"/>
        <end position="63"/>
    </location>
    <ligand>
        <name>GTP</name>
        <dbReference type="ChEBI" id="CHEBI:37565"/>
    </ligand>
</feature>
<dbReference type="FunFam" id="3.40.50.300:FF:003500">
    <property type="entry name" value="ADP-ribosylation factor 1"/>
    <property type="match status" value="1"/>
</dbReference>
<keyword evidence="8" id="KW-0333">Golgi apparatus</keyword>
<reference evidence="13" key="1">
    <citation type="submission" date="2020-12" db="EMBL/GenBank/DDBJ databases">
        <authorList>
            <consortium name="Molecular Ecology Group"/>
        </authorList>
    </citation>
    <scope>NUCLEOTIDE SEQUENCE</scope>
    <source>
        <strain evidence="13">TBG_1078</strain>
    </source>
</reference>
<keyword evidence="9 11" id="KW-0342">GTP-binding</keyword>
<feature type="binding site" evidence="12">
    <location>
        <position position="63"/>
    </location>
    <ligand>
        <name>Mg(2+)</name>
        <dbReference type="ChEBI" id="CHEBI:18420"/>
    </ligand>
</feature>
<keyword evidence="10" id="KW-0449">Lipoprotein</keyword>
<dbReference type="GO" id="GO:0015031">
    <property type="term" value="P:protein transport"/>
    <property type="evidence" value="ECO:0007669"/>
    <property type="project" value="UniProtKB-KW"/>
</dbReference>
<evidence type="ECO:0000313" key="13">
    <source>
        <dbReference type="EMBL" id="CAD7679706.1"/>
    </source>
</evidence>
<evidence type="ECO:0000256" key="1">
    <source>
        <dbReference type="ARBA" id="ARBA00004555"/>
    </source>
</evidence>
<keyword evidence="12" id="KW-0479">Metal-binding</keyword>
<feature type="binding site" evidence="11">
    <location>
        <position position="92"/>
    </location>
    <ligand>
        <name>GTP</name>
        <dbReference type="ChEBI" id="CHEBI:37565"/>
    </ligand>
</feature>
<evidence type="ECO:0000256" key="10">
    <source>
        <dbReference type="ARBA" id="ARBA00023288"/>
    </source>
</evidence>
<evidence type="ECO:0000256" key="2">
    <source>
        <dbReference type="ARBA" id="ARBA00010290"/>
    </source>
</evidence>
<comment type="similarity">
    <text evidence="2">Belongs to the small GTPase superfamily. Arf family.</text>
</comment>
<dbReference type="InterPro" id="IPR024156">
    <property type="entry name" value="Small_GTPase_ARF"/>
</dbReference>
<keyword evidence="3" id="KW-0813">Transport</keyword>
<accession>A0A811YQ88</accession>
<evidence type="ECO:0000256" key="12">
    <source>
        <dbReference type="PIRSR" id="PIRSR606689-2"/>
    </source>
</evidence>
<keyword evidence="5 11" id="KW-0547">Nucleotide-binding</keyword>
<gene>
    <name evidence="13" type="ORF">NYPRO_LOCUS12505</name>
</gene>
<dbReference type="InterPro" id="IPR027417">
    <property type="entry name" value="P-loop_NTPase"/>
</dbReference>
<name>A0A811YQ88_NYCPR</name>
<evidence type="ECO:0000256" key="3">
    <source>
        <dbReference type="ARBA" id="ARBA00022448"/>
    </source>
</evidence>
<dbReference type="GO" id="GO:0046872">
    <property type="term" value="F:metal ion binding"/>
    <property type="evidence" value="ECO:0007669"/>
    <property type="project" value="UniProtKB-KW"/>
</dbReference>
<evidence type="ECO:0000256" key="7">
    <source>
        <dbReference type="ARBA" id="ARBA00022927"/>
    </source>
</evidence>
<evidence type="ECO:0000256" key="11">
    <source>
        <dbReference type="PIRSR" id="PIRSR606689-1"/>
    </source>
</evidence>
<dbReference type="GO" id="GO:0005525">
    <property type="term" value="F:GTP binding"/>
    <property type="evidence" value="ECO:0007669"/>
    <property type="project" value="UniProtKB-KW"/>
</dbReference>
<evidence type="ECO:0000256" key="8">
    <source>
        <dbReference type="ARBA" id="ARBA00023034"/>
    </source>
</evidence>
<protein>
    <submittedName>
        <fullName evidence="13">(raccoon dog) hypothetical protein</fullName>
    </submittedName>
</protein>
<comment type="caution">
    <text evidence="13">The sequence shown here is derived from an EMBL/GenBank/DDBJ whole genome shotgun (WGS) entry which is preliminary data.</text>
</comment>
<dbReference type="SUPFAM" id="SSF52540">
    <property type="entry name" value="P-loop containing nucleoside triphosphate hydrolases"/>
    <property type="match status" value="1"/>
</dbReference>
<feature type="binding site" evidence="11">
    <location>
        <begin position="131"/>
        <end position="134"/>
    </location>
    <ligand>
        <name>GTP</name>
        <dbReference type="ChEBI" id="CHEBI:37565"/>
    </ligand>
</feature>
<evidence type="ECO:0000256" key="4">
    <source>
        <dbReference type="ARBA" id="ARBA00022707"/>
    </source>
</evidence>
<proteinExistence type="inferred from homology"/>
<dbReference type="SMART" id="SM00178">
    <property type="entry name" value="SAR"/>
    <property type="match status" value="1"/>
</dbReference>
<keyword evidence="12" id="KW-0460">Magnesium</keyword>
<dbReference type="InterPro" id="IPR006689">
    <property type="entry name" value="Small_GTPase_ARF/SAR"/>
</dbReference>
<sequence>MMMLVRRPREKRVGKERAGCRAAGGVWACFCRCHPSLSRIPGSFQEHRKMRILMVGLDAAGKTTILYKLKLGFNVETVEYKNVSFTMWDVGGQDKIRPLNDRERVNEAREELMRMLAEDELRDAVLLVFANKQDLPNAMNAAEITDKLGLHSLRHRNWYIQATCATSGDGLYEGLDWLSNQLRNQK</sequence>
<evidence type="ECO:0000256" key="9">
    <source>
        <dbReference type="ARBA" id="ARBA00023134"/>
    </source>
</evidence>
<dbReference type="AlphaFoldDB" id="A0A811YQ88"/>
<evidence type="ECO:0000313" key="14">
    <source>
        <dbReference type="Proteomes" id="UP000645828"/>
    </source>
</evidence>
<organism evidence="13 14">
    <name type="scientific">Nyctereutes procyonoides</name>
    <name type="common">Raccoon dog</name>
    <name type="synonym">Canis procyonoides</name>
    <dbReference type="NCBI Taxonomy" id="34880"/>
    <lineage>
        <taxon>Eukaryota</taxon>
        <taxon>Metazoa</taxon>
        <taxon>Chordata</taxon>
        <taxon>Craniata</taxon>
        <taxon>Vertebrata</taxon>
        <taxon>Euteleostomi</taxon>
        <taxon>Mammalia</taxon>
        <taxon>Eutheria</taxon>
        <taxon>Laurasiatheria</taxon>
        <taxon>Carnivora</taxon>
        <taxon>Caniformia</taxon>
        <taxon>Canidae</taxon>
        <taxon>Nyctereutes</taxon>
    </lineage>
</organism>
<dbReference type="EMBL" id="CAJHUB010000742">
    <property type="protein sequence ID" value="CAD7679706.1"/>
    <property type="molecule type" value="Genomic_DNA"/>
</dbReference>
<dbReference type="GO" id="GO:0005794">
    <property type="term" value="C:Golgi apparatus"/>
    <property type="evidence" value="ECO:0007669"/>
    <property type="project" value="UniProtKB-SubCell"/>
</dbReference>
<keyword evidence="7" id="KW-0653">Protein transport</keyword>
<dbReference type="SMART" id="SM00177">
    <property type="entry name" value="ARF"/>
    <property type="match status" value="1"/>
</dbReference>
<dbReference type="PANTHER" id="PTHR11711">
    <property type="entry name" value="ADP RIBOSYLATION FACTOR-RELATED"/>
    <property type="match status" value="1"/>
</dbReference>
<keyword evidence="6" id="KW-0931">ER-Golgi transport</keyword>
<dbReference type="Proteomes" id="UP000645828">
    <property type="component" value="Unassembled WGS sequence"/>
</dbReference>
<dbReference type="GO" id="GO:0003924">
    <property type="term" value="F:GTPase activity"/>
    <property type="evidence" value="ECO:0007669"/>
    <property type="project" value="InterPro"/>
</dbReference>
<dbReference type="Gene3D" id="3.40.50.300">
    <property type="entry name" value="P-loop containing nucleotide triphosphate hydrolases"/>
    <property type="match status" value="2"/>
</dbReference>